<keyword evidence="1" id="KW-0812">Transmembrane</keyword>
<evidence type="ECO:0000256" key="1">
    <source>
        <dbReference type="SAM" id="Phobius"/>
    </source>
</evidence>
<evidence type="ECO:0000313" key="2">
    <source>
        <dbReference type="EMBL" id="XCB20888.1"/>
    </source>
</evidence>
<organism evidence="2">
    <name type="scientific">Tunturiibacter gelidiferens</name>
    <dbReference type="NCBI Taxonomy" id="3069689"/>
    <lineage>
        <taxon>Bacteria</taxon>
        <taxon>Pseudomonadati</taxon>
        <taxon>Acidobacteriota</taxon>
        <taxon>Terriglobia</taxon>
        <taxon>Terriglobales</taxon>
        <taxon>Acidobacteriaceae</taxon>
        <taxon>Tunturiibacter</taxon>
    </lineage>
</organism>
<keyword evidence="1" id="KW-1133">Transmembrane helix</keyword>
<accession>A0AAU7YWC5</accession>
<feature type="transmembrane region" description="Helical" evidence="1">
    <location>
        <begin position="70"/>
        <end position="92"/>
    </location>
</feature>
<name>A0AAU7YWC5_9BACT</name>
<keyword evidence="1" id="KW-0472">Membrane</keyword>
<dbReference type="AlphaFoldDB" id="A0AAU7YWC5"/>
<dbReference type="EMBL" id="CP132938">
    <property type="protein sequence ID" value="XCB20888.1"/>
    <property type="molecule type" value="Genomic_DNA"/>
</dbReference>
<feature type="transmembrane region" description="Helical" evidence="1">
    <location>
        <begin position="104"/>
        <end position="123"/>
    </location>
</feature>
<gene>
    <name evidence="2" type="ORF">RBB81_14975</name>
</gene>
<dbReference type="KEGG" id="tgi:RBB81_14975"/>
<proteinExistence type="predicted"/>
<protein>
    <submittedName>
        <fullName evidence="2">Uncharacterized protein</fullName>
    </submittedName>
</protein>
<reference evidence="2" key="2">
    <citation type="journal article" date="2024" name="Environ. Microbiol.">
        <title>Genome analysis and description of Tunturibacter gen. nov. expands the diversity of Terriglobia in tundra soils.</title>
        <authorList>
            <person name="Messyasz A."/>
            <person name="Mannisto M.K."/>
            <person name="Kerkhof L.J."/>
            <person name="Haggblom M.M."/>
        </authorList>
    </citation>
    <scope>NUCLEOTIDE SEQUENCE</scope>
    <source>
        <strain evidence="2">M8UP39</strain>
    </source>
</reference>
<sequence length="143" mass="15666">MSQEEPQREKALIELPEVRTTDPKWLEKLAEFYKEHRTVLLKNDAGLPIDPTKQTLVQMGRSGKLSKTQWLGVTTSLGIGMFGAYLIVAAILDPEPTSKLGLLIASGVVLVIGGGGTSVWLLTGVKPPNVRVSIQGFEIRWQD</sequence>
<reference evidence="2" key="1">
    <citation type="submission" date="2023-08" db="EMBL/GenBank/DDBJ databases">
        <authorList>
            <person name="Messyasz A."/>
            <person name="Mannisto M.K."/>
            <person name="Kerkhof L.J."/>
            <person name="Haggblom M."/>
        </authorList>
    </citation>
    <scope>NUCLEOTIDE SEQUENCE</scope>
    <source>
        <strain evidence="2">M8UP39</strain>
    </source>
</reference>
<dbReference type="RefSeq" id="WP_353071233.1">
    <property type="nucleotide sequence ID" value="NZ_CP132938.1"/>
</dbReference>